<dbReference type="EMBL" id="LNFO01002194">
    <property type="protein sequence ID" value="KUF86743.1"/>
    <property type="molecule type" value="Genomic_DNA"/>
</dbReference>
<gene>
    <name evidence="1" type="ORF">AM587_10003735</name>
</gene>
<evidence type="ECO:0000313" key="1">
    <source>
        <dbReference type="EMBL" id="KUF86743.1"/>
    </source>
</evidence>
<protein>
    <submittedName>
        <fullName evidence="1">Uncharacterized protein</fullName>
    </submittedName>
</protein>
<dbReference type="Proteomes" id="UP000052943">
    <property type="component" value="Unassembled WGS sequence"/>
</dbReference>
<organism evidence="1 2">
    <name type="scientific">Phytophthora nicotianae</name>
    <name type="common">Potato buckeye rot agent</name>
    <name type="synonym">Phytophthora parasitica</name>
    <dbReference type="NCBI Taxonomy" id="4792"/>
    <lineage>
        <taxon>Eukaryota</taxon>
        <taxon>Sar</taxon>
        <taxon>Stramenopiles</taxon>
        <taxon>Oomycota</taxon>
        <taxon>Peronosporomycetes</taxon>
        <taxon>Peronosporales</taxon>
        <taxon>Peronosporaceae</taxon>
        <taxon>Phytophthora</taxon>
    </lineage>
</organism>
<proteinExistence type="predicted"/>
<comment type="caution">
    <text evidence="1">The sequence shown here is derived from an EMBL/GenBank/DDBJ whole genome shotgun (WGS) entry which is preliminary data.</text>
</comment>
<evidence type="ECO:0000313" key="2">
    <source>
        <dbReference type="Proteomes" id="UP000052943"/>
    </source>
</evidence>
<name>A0A0W8CR94_PHYNI</name>
<sequence length="100" mass="11102">MEYASASRCTLFHAGATFKKSDLGYPVITCGISDASRCCQLAAIFIVSRRTAKEYAMCLEAFIRLVKHMQPTNAINAARKMALHPKKCLTTMSYKMSCNL</sequence>
<dbReference type="AlphaFoldDB" id="A0A0W8CR94"/>
<reference evidence="1 2" key="1">
    <citation type="submission" date="2015-11" db="EMBL/GenBank/DDBJ databases">
        <title>Genomes and virulence difference between two physiological races of Phytophthora nicotianae.</title>
        <authorList>
            <person name="Liu H."/>
            <person name="Ma X."/>
            <person name="Yu H."/>
            <person name="Fang D."/>
            <person name="Li Y."/>
            <person name="Wang X."/>
            <person name="Wang W."/>
            <person name="Dong Y."/>
            <person name="Xiao B."/>
        </authorList>
    </citation>
    <scope>NUCLEOTIDE SEQUENCE [LARGE SCALE GENOMIC DNA]</scope>
    <source>
        <strain evidence="2">race 0</strain>
    </source>
</reference>
<accession>A0A0W8CR94</accession>
<dbReference type="OrthoDB" id="116283at2759"/>